<organism evidence="1 2">
    <name type="scientific">Geobacter hydrogenophilus</name>
    <dbReference type="NCBI Taxonomy" id="40983"/>
    <lineage>
        <taxon>Bacteria</taxon>
        <taxon>Pseudomonadati</taxon>
        <taxon>Thermodesulfobacteriota</taxon>
        <taxon>Desulfuromonadia</taxon>
        <taxon>Geobacterales</taxon>
        <taxon>Geobacteraceae</taxon>
        <taxon>Geobacter</taxon>
    </lineage>
</organism>
<name>A0A9W6G293_9BACT</name>
<proteinExistence type="predicted"/>
<evidence type="ECO:0000313" key="2">
    <source>
        <dbReference type="Proteomes" id="UP001144352"/>
    </source>
</evidence>
<evidence type="ECO:0000313" key="1">
    <source>
        <dbReference type="EMBL" id="GLI39048.1"/>
    </source>
</evidence>
<keyword evidence="2" id="KW-1185">Reference proteome</keyword>
<accession>A0A9W6G293</accession>
<dbReference type="AlphaFoldDB" id="A0A9W6G293"/>
<dbReference type="EMBL" id="BSDS01000002">
    <property type="protein sequence ID" value="GLI39048.1"/>
    <property type="molecule type" value="Genomic_DNA"/>
</dbReference>
<protein>
    <submittedName>
        <fullName evidence="1">Uncharacterized protein</fullName>
    </submittedName>
</protein>
<sequence length="149" mass="16107">MVGRAERAHEAACELRQGTPQMRRQQCQAVSVLFTLQSFELIREQPDTLLPGNPREGTGTAGTIPFEGVRHAVGMVKFLNNGLPPGAEFPSIDGMIRVSLYLLCPPLRHSDQNAATGRTCIAGAGIISTLAGSYPLIGWNEIGDELFIF</sequence>
<dbReference type="Proteomes" id="UP001144352">
    <property type="component" value="Unassembled WGS sequence"/>
</dbReference>
<reference evidence="1" key="1">
    <citation type="submission" date="2022-12" db="EMBL/GenBank/DDBJ databases">
        <title>Reference genome sequencing for broad-spectrum identification of bacterial and archaeal isolates by mass spectrometry.</title>
        <authorList>
            <person name="Sekiguchi Y."/>
            <person name="Tourlousse D.M."/>
        </authorList>
    </citation>
    <scope>NUCLEOTIDE SEQUENCE</scope>
    <source>
        <strain evidence="1">H2</strain>
    </source>
</reference>
<gene>
    <name evidence="1" type="ORF">GHYDROH2_25490</name>
</gene>
<comment type="caution">
    <text evidence="1">The sequence shown here is derived from an EMBL/GenBank/DDBJ whole genome shotgun (WGS) entry which is preliminary data.</text>
</comment>